<gene>
    <name evidence="1" type="ORF">HCBG_01434</name>
</gene>
<dbReference type="HOGENOM" id="CLU_1389853_0_0_1"/>
<reference evidence="1" key="1">
    <citation type="submission" date="2009-02" db="EMBL/GenBank/DDBJ databases">
        <title>The Genome Sequence of Ajellomyces capsulatus strain G186AR.</title>
        <authorList>
            <consortium name="The Broad Institute Genome Sequencing Platform"/>
            <person name="Champion M."/>
            <person name="Cuomo C."/>
            <person name="Ma L.-J."/>
            <person name="Henn M.R."/>
            <person name="Sil A."/>
            <person name="Goldman B."/>
            <person name="Young S.K."/>
            <person name="Kodira C.D."/>
            <person name="Zeng Q."/>
            <person name="Koehrsen M."/>
            <person name="Alvarado L."/>
            <person name="Berlin A."/>
            <person name="Borenstein D."/>
            <person name="Chen Z."/>
            <person name="Engels R."/>
            <person name="Freedman E."/>
            <person name="Gellesch M."/>
            <person name="Goldberg J."/>
            <person name="Griggs A."/>
            <person name="Gujja S."/>
            <person name="Heiman D."/>
            <person name="Hepburn T."/>
            <person name="Howarth C."/>
            <person name="Jen D."/>
            <person name="Larson L."/>
            <person name="Lewis B."/>
            <person name="Mehta T."/>
            <person name="Park D."/>
            <person name="Pearson M."/>
            <person name="Roberts A."/>
            <person name="Saif S."/>
            <person name="Shea T."/>
            <person name="Shenoy N."/>
            <person name="Sisk P."/>
            <person name="Stolte C."/>
            <person name="Sykes S."/>
            <person name="Walk T."/>
            <person name="White J."/>
            <person name="Yandava C."/>
            <person name="Klein B."/>
            <person name="McEwen J.G."/>
            <person name="Puccia R."/>
            <person name="Goldman G.H."/>
            <person name="Felipe M.S."/>
            <person name="Nino-Vega G."/>
            <person name="San-Blas G."/>
            <person name="Taylor J."/>
            <person name="Mendoza L."/>
            <person name="Galagan J."/>
            <person name="Nusbaum C."/>
            <person name="Birren B."/>
        </authorList>
    </citation>
    <scope>NUCLEOTIDE SEQUENCE</scope>
    <source>
        <strain evidence="1">G186AR</strain>
    </source>
</reference>
<dbReference type="InParanoid" id="C0NEW8"/>
<name>C0NEW8_AJECG</name>
<dbReference type="EMBL" id="GG663364">
    <property type="protein sequence ID" value="EEH09789.1"/>
    <property type="molecule type" value="Genomic_DNA"/>
</dbReference>
<keyword evidence="2" id="KW-1185">Reference proteome</keyword>
<organism evidence="1 2">
    <name type="scientific">Ajellomyces capsulatus (strain G186AR / H82 / ATCC MYA-2454 / RMSCC 2432)</name>
    <name type="common">Darling's disease fungus</name>
    <name type="synonym">Histoplasma capsulatum</name>
    <dbReference type="NCBI Taxonomy" id="447093"/>
    <lineage>
        <taxon>Eukaryota</taxon>
        <taxon>Fungi</taxon>
        <taxon>Dikarya</taxon>
        <taxon>Ascomycota</taxon>
        <taxon>Pezizomycotina</taxon>
        <taxon>Eurotiomycetes</taxon>
        <taxon>Eurotiomycetidae</taxon>
        <taxon>Onygenales</taxon>
        <taxon>Ajellomycetaceae</taxon>
        <taxon>Histoplasma</taxon>
    </lineage>
</organism>
<dbReference type="RefSeq" id="XP_045290270.1">
    <property type="nucleotide sequence ID" value="XM_045428484.1"/>
</dbReference>
<protein>
    <submittedName>
        <fullName evidence="1">Uncharacterized protein</fullName>
    </submittedName>
</protein>
<dbReference type="Proteomes" id="UP000001631">
    <property type="component" value="Unassembled WGS sequence"/>
</dbReference>
<dbReference type="AlphaFoldDB" id="C0NEW8"/>
<sequence length="196" mass="22427">MTEKSRDILHATSNNLELLTGYISPRNEFEVMTLNTPDEKVCKTLHATSNNLELLTGYWDPKFVGGYLYEERPEGGSEVKRVSEKYIPHATLTISNCQLVMKRPFKRIGRDGEEDFQRTKTFEKIGYPPRQLGNLELSIGYEAALRRIERGVPEDFQRAEIFEEVGYPPRQLGNLELSIGYKTEPMKEKGLPGVEV</sequence>
<proteinExistence type="predicted"/>
<dbReference type="GeneID" id="69034451"/>
<evidence type="ECO:0000313" key="1">
    <source>
        <dbReference type="EMBL" id="EEH09789.1"/>
    </source>
</evidence>
<accession>C0NEW8</accession>
<evidence type="ECO:0000313" key="2">
    <source>
        <dbReference type="Proteomes" id="UP000001631"/>
    </source>
</evidence>